<name>A0A0H2R0R0_9AGAM</name>
<dbReference type="Proteomes" id="UP000053477">
    <property type="component" value="Unassembled WGS sequence"/>
</dbReference>
<evidence type="ECO:0000256" key="1">
    <source>
        <dbReference type="SAM" id="MobiDB-lite"/>
    </source>
</evidence>
<dbReference type="InParanoid" id="A0A0H2R0R0"/>
<protein>
    <submittedName>
        <fullName evidence="2">Uncharacterized protein</fullName>
    </submittedName>
</protein>
<reference evidence="2 3" key="1">
    <citation type="submission" date="2015-04" db="EMBL/GenBank/DDBJ databases">
        <title>Complete genome sequence of Schizopora paradoxa KUC8140, a cosmopolitan wood degrader in East Asia.</title>
        <authorList>
            <consortium name="DOE Joint Genome Institute"/>
            <person name="Min B."/>
            <person name="Park H."/>
            <person name="Jang Y."/>
            <person name="Kim J.-J."/>
            <person name="Kim K.H."/>
            <person name="Pangilinan J."/>
            <person name="Lipzen A."/>
            <person name="Riley R."/>
            <person name="Grigoriev I.V."/>
            <person name="Spatafora J.W."/>
            <person name="Choi I.-G."/>
        </authorList>
    </citation>
    <scope>NUCLEOTIDE SEQUENCE [LARGE SCALE GENOMIC DNA]</scope>
    <source>
        <strain evidence="2 3">KUC8140</strain>
    </source>
</reference>
<accession>A0A0H2R0R0</accession>
<gene>
    <name evidence="2" type="ORF">SCHPADRAFT_744045</name>
</gene>
<organism evidence="2 3">
    <name type="scientific">Schizopora paradoxa</name>
    <dbReference type="NCBI Taxonomy" id="27342"/>
    <lineage>
        <taxon>Eukaryota</taxon>
        <taxon>Fungi</taxon>
        <taxon>Dikarya</taxon>
        <taxon>Basidiomycota</taxon>
        <taxon>Agaricomycotina</taxon>
        <taxon>Agaricomycetes</taxon>
        <taxon>Hymenochaetales</taxon>
        <taxon>Schizoporaceae</taxon>
        <taxon>Schizopora</taxon>
    </lineage>
</organism>
<proteinExistence type="predicted"/>
<sequence length="177" mass="19611">MISPDDSHCETYREPTSSSVLCTKQTAIVSVLNLIALVSNTADLQRVSMAMYEPHRPAETSRRRASICAVFWILELAGWGLVFTASTPSSLTLRIDGAQDVSHRHAHADGRLRTRQSPSNSNRELGFAAAGRKLAMARLQIQRVPIARLPSMCVFHIRLVKARRHTFVPSATHPATR</sequence>
<evidence type="ECO:0000313" key="2">
    <source>
        <dbReference type="EMBL" id="KLO04842.1"/>
    </source>
</evidence>
<dbReference type="EMBL" id="KQ086419">
    <property type="protein sequence ID" value="KLO04842.1"/>
    <property type="molecule type" value="Genomic_DNA"/>
</dbReference>
<evidence type="ECO:0000313" key="3">
    <source>
        <dbReference type="Proteomes" id="UP000053477"/>
    </source>
</evidence>
<feature type="region of interest" description="Disordered" evidence="1">
    <location>
        <begin position="104"/>
        <end position="123"/>
    </location>
</feature>
<keyword evidence="3" id="KW-1185">Reference proteome</keyword>
<dbReference type="AlphaFoldDB" id="A0A0H2R0R0"/>